<dbReference type="GO" id="GO:0002949">
    <property type="term" value="P:tRNA threonylcarbamoyladenosine modification"/>
    <property type="evidence" value="ECO:0007669"/>
    <property type="project" value="InterPro"/>
</dbReference>
<dbReference type="OrthoDB" id="9815896at2"/>
<reference evidence="11 12" key="1">
    <citation type="submission" date="2019-10" db="EMBL/GenBank/DDBJ databases">
        <title>Genome sequence of Phaeocystidibacter marisrubri JCM30614 (type strain).</title>
        <authorList>
            <person name="Bowman J.P."/>
        </authorList>
    </citation>
    <scope>NUCLEOTIDE SEQUENCE [LARGE SCALE GENOMIC DNA]</scope>
    <source>
        <strain evidence="11 12">JCM 30614</strain>
    </source>
</reference>
<keyword evidence="11" id="KW-0808">Transferase</keyword>
<keyword evidence="7" id="KW-0547">Nucleotide-binding</keyword>
<protein>
    <recommendedName>
        <fullName evidence="3">tRNA threonylcarbamoyladenosine biosynthesis protein TsaE</fullName>
    </recommendedName>
    <alternativeName>
        <fullName evidence="10">t(6)A37 threonylcarbamoyladenosine biosynthesis protein TsaE</fullName>
    </alternativeName>
</protein>
<dbReference type="Gene3D" id="3.40.50.300">
    <property type="entry name" value="P-loop containing nucleotide triphosphate hydrolases"/>
    <property type="match status" value="1"/>
</dbReference>
<evidence type="ECO:0000256" key="9">
    <source>
        <dbReference type="ARBA" id="ARBA00022842"/>
    </source>
</evidence>
<keyword evidence="4" id="KW-0963">Cytoplasm</keyword>
<evidence type="ECO:0000256" key="2">
    <source>
        <dbReference type="ARBA" id="ARBA00007599"/>
    </source>
</evidence>
<proteinExistence type="inferred from homology"/>
<dbReference type="GO" id="GO:0005524">
    <property type="term" value="F:ATP binding"/>
    <property type="evidence" value="ECO:0007669"/>
    <property type="project" value="UniProtKB-KW"/>
</dbReference>
<dbReference type="PANTHER" id="PTHR33540">
    <property type="entry name" value="TRNA THREONYLCARBAMOYLADENOSINE BIOSYNTHESIS PROTEIN TSAE"/>
    <property type="match status" value="1"/>
</dbReference>
<evidence type="ECO:0000256" key="4">
    <source>
        <dbReference type="ARBA" id="ARBA00022490"/>
    </source>
</evidence>
<evidence type="ECO:0000256" key="8">
    <source>
        <dbReference type="ARBA" id="ARBA00022840"/>
    </source>
</evidence>
<sequence>MHYSFTLHSLEELVEKAPEIAQVLPSSGVIVFKGEMAAGKTTTIAQLCKAWGVEDIVQSPTFSLVNEYRTKSGETIFHFDFYRLEDEEEALDMGYEDYFYSKARCLVEWPEKIPTLLPSTITLLTITSVNGVRHIEIDVPQLSQ</sequence>
<comment type="subcellular location">
    <subcellularLocation>
        <location evidence="1">Cytoplasm</location>
    </subcellularLocation>
</comment>
<evidence type="ECO:0000313" key="12">
    <source>
        <dbReference type="Proteomes" id="UP000484164"/>
    </source>
</evidence>
<gene>
    <name evidence="11" type="primary">tsaE</name>
    <name evidence="11" type="ORF">F8C82_09650</name>
</gene>
<evidence type="ECO:0000256" key="3">
    <source>
        <dbReference type="ARBA" id="ARBA00019010"/>
    </source>
</evidence>
<accession>A0A6L3ZDR2</accession>
<dbReference type="AlphaFoldDB" id="A0A6L3ZDR2"/>
<keyword evidence="5" id="KW-0819">tRNA processing</keyword>
<evidence type="ECO:0000256" key="1">
    <source>
        <dbReference type="ARBA" id="ARBA00004496"/>
    </source>
</evidence>
<keyword evidence="6" id="KW-0479">Metal-binding</keyword>
<dbReference type="InterPro" id="IPR003442">
    <property type="entry name" value="T6A_TsaE"/>
</dbReference>
<organism evidence="11 12">
    <name type="scientific">Phaeocystidibacter marisrubri</name>
    <dbReference type="NCBI Taxonomy" id="1577780"/>
    <lineage>
        <taxon>Bacteria</taxon>
        <taxon>Pseudomonadati</taxon>
        <taxon>Bacteroidota</taxon>
        <taxon>Flavobacteriia</taxon>
        <taxon>Flavobacteriales</taxon>
        <taxon>Phaeocystidibacteraceae</taxon>
        <taxon>Phaeocystidibacter</taxon>
    </lineage>
</organism>
<dbReference type="PANTHER" id="PTHR33540:SF2">
    <property type="entry name" value="TRNA THREONYLCARBAMOYLADENOSINE BIOSYNTHESIS PROTEIN TSAE"/>
    <property type="match status" value="1"/>
</dbReference>
<evidence type="ECO:0000313" key="11">
    <source>
        <dbReference type="EMBL" id="KAB2815951.1"/>
    </source>
</evidence>
<dbReference type="NCBIfam" id="TIGR00150">
    <property type="entry name" value="T6A_YjeE"/>
    <property type="match status" value="1"/>
</dbReference>
<dbReference type="Pfam" id="PF02367">
    <property type="entry name" value="TsaE"/>
    <property type="match status" value="1"/>
</dbReference>
<dbReference type="InterPro" id="IPR027417">
    <property type="entry name" value="P-loop_NTPase"/>
</dbReference>
<dbReference type="GO" id="GO:0005737">
    <property type="term" value="C:cytoplasm"/>
    <property type="evidence" value="ECO:0007669"/>
    <property type="project" value="UniProtKB-SubCell"/>
</dbReference>
<evidence type="ECO:0000256" key="6">
    <source>
        <dbReference type="ARBA" id="ARBA00022723"/>
    </source>
</evidence>
<comment type="similarity">
    <text evidence="2">Belongs to the TsaE family.</text>
</comment>
<dbReference type="GO" id="GO:0016740">
    <property type="term" value="F:transferase activity"/>
    <property type="evidence" value="ECO:0007669"/>
    <property type="project" value="UniProtKB-KW"/>
</dbReference>
<comment type="caution">
    <text evidence="11">The sequence shown here is derived from an EMBL/GenBank/DDBJ whole genome shotgun (WGS) entry which is preliminary data.</text>
</comment>
<keyword evidence="8" id="KW-0067">ATP-binding</keyword>
<name>A0A6L3ZDR2_9FLAO</name>
<keyword evidence="9" id="KW-0460">Magnesium</keyword>
<dbReference type="GO" id="GO:0046872">
    <property type="term" value="F:metal ion binding"/>
    <property type="evidence" value="ECO:0007669"/>
    <property type="project" value="UniProtKB-KW"/>
</dbReference>
<evidence type="ECO:0000256" key="7">
    <source>
        <dbReference type="ARBA" id="ARBA00022741"/>
    </source>
</evidence>
<dbReference type="EMBL" id="WBVQ01000002">
    <property type="protein sequence ID" value="KAB2815951.1"/>
    <property type="molecule type" value="Genomic_DNA"/>
</dbReference>
<dbReference type="Proteomes" id="UP000484164">
    <property type="component" value="Unassembled WGS sequence"/>
</dbReference>
<keyword evidence="12" id="KW-1185">Reference proteome</keyword>
<dbReference type="RefSeq" id="WP_151693380.1">
    <property type="nucleotide sequence ID" value="NZ_BMGX01000001.1"/>
</dbReference>
<dbReference type="SUPFAM" id="SSF52540">
    <property type="entry name" value="P-loop containing nucleoside triphosphate hydrolases"/>
    <property type="match status" value="1"/>
</dbReference>
<evidence type="ECO:0000256" key="5">
    <source>
        <dbReference type="ARBA" id="ARBA00022694"/>
    </source>
</evidence>
<evidence type="ECO:0000256" key="10">
    <source>
        <dbReference type="ARBA" id="ARBA00032441"/>
    </source>
</evidence>